<dbReference type="InterPro" id="IPR050570">
    <property type="entry name" value="Cell_wall_metabolism_enzyme"/>
</dbReference>
<dbReference type="EMBL" id="SMSJ01000227">
    <property type="protein sequence ID" value="TDH56983.1"/>
    <property type="molecule type" value="Genomic_DNA"/>
</dbReference>
<feature type="compositionally biased region" description="Basic and acidic residues" evidence="7">
    <location>
        <begin position="62"/>
        <end position="72"/>
    </location>
</feature>
<evidence type="ECO:0000256" key="5">
    <source>
        <dbReference type="ARBA" id="ARBA00022833"/>
    </source>
</evidence>
<keyword evidence="4" id="KW-0378">Hydrolase</keyword>
<protein>
    <recommendedName>
        <fullName evidence="8">M23ase beta-sheet core domain-containing protein</fullName>
    </recommendedName>
</protein>
<organism evidence="9 10">
    <name type="scientific">Dankookia rubra</name>
    <dbReference type="NCBI Taxonomy" id="1442381"/>
    <lineage>
        <taxon>Bacteria</taxon>
        <taxon>Pseudomonadati</taxon>
        <taxon>Pseudomonadota</taxon>
        <taxon>Alphaproteobacteria</taxon>
        <taxon>Acetobacterales</taxon>
        <taxon>Roseomonadaceae</taxon>
        <taxon>Dankookia</taxon>
    </lineage>
</organism>
<feature type="compositionally biased region" description="Pro residues" evidence="7">
    <location>
        <begin position="1"/>
        <end position="10"/>
    </location>
</feature>
<feature type="region of interest" description="Disordered" evidence="7">
    <location>
        <begin position="1"/>
        <end position="94"/>
    </location>
</feature>
<evidence type="ECO:0000313" key="9">
    <source>
        <dbReference type="EMBL" id="TDH56983.1"/>
    </source>
</evidence>
<keyword evidence="5" id="KW-0862">Zinc</keyword>
<feature type="non-terminal residue" evidence="9">
    <location>
        <position position="1"/>
    </location>
</feature>
<accession>A0A4R5Q3M7</accession>
<comment type="cofactor">
    <cofactor evidence="1">
        <name>Zn(2+)</name>
        <dbReference type="ChEBI" id="CHEBI:29105"/>
    </cofactor>
</comment>
<reference evidence="9 10" key="1">
    <citation type="journal article" date="2016" name="J. Microbiol.">
        <title>Dankookia rubra gen. nov., sp. nov., an alphaproteobacterium isolated from sediment of a shallow stream.</title>
        <authorList>
            <person name="Kim W.H."/>
            <person name="Kim D.H."/>
            <person name="Kang K."/>
            <person name="Ahn T.Y."/>
        </authorList>
    </citation>
    <scope>NUCLEOTIDE SEQUENCE [LARGE SCALE GENOMIC DNA]</scope>
    <source>
        <strain evidence="9 10">JCM30602</strain>
    </source>
</reference>
<evidence type="ECO:0000256" key="6">
    <source>
        <dbReference type="ARBA" id="ARBA00023049"/>
    </source>
</evidence>
<dbReference type="RefSeq" id="WP_165982910.1">
    <property type="nucleotide sequence ID" value="NZ_SMSJ01000227.1"/>
</dbReference>
<dbReference type="InterPro" id="IPR011055">
    <property type="entry name" value="Dup_hybrid_motif"/>
</dbReference>
<keyword evidence="3" id="KW-0479">Metal-binding</keyword>
<feature type="domain" description="M23ase beta-sheet core" evidence="8">
    <location>
        <begin position="112"/>
        <end position="212"/>
    </location>
</feature>
<evidence type="ECO:0000259" key="8">
    <source>
        <dbReference type="Pfam" id="PF01551"/>
    </source>
</evidence>
<dbReference type="PANTHER" id="PTHR21666:SF288">
    <property type="entry name" value="CELL DIVISION PROTEIN YTFB"/>
    <property type="match status" value="1"/>
</dbReference>
<sequence length="220" mass="23097">GRRPGVPPVPASGRRRSIARLRREEARREAAERAREAAAKAREAAQARAEAREAARQASRGHAPERPPERVQDAAARPASPDPPTPRGARPMPAAGQVAREFGAAGEGGAARGMTLSALPGARVVSPCGGKVVFGSSFRSYGLLLIVDCGDGYHFVLAGLDRLDASPGQRVLAGEPVGQLGAADKAGDKAGERSGRVPLYLELRRHGQPVDPRNWFAARG</sequence>
<dbReference type="PANTHER" id="PTHR21666">
    <property type="entry name" value="PEPTIDASE-RELATED"/>
    <property type="match status" value="1"/>
</dbReference>
<dbReference type="InterPro" id="IPR016047">
    <property type="entry name" value="M23ase_b-sheet_dom"/>
</dbReference>
<dbReference type="GO" id="GO:0006508">
    <property type="term" value="P:proteolysis"/>
    <property type="evidence" value="ECO:0007669"/>
    <property type="project" value="UniProtKB-KW"/>
</dbReference>
<dbReference type="Proteomes" id="UP000295096">
    <property type="component" value="Unassembled WGS sequence"/>
</dbReference>
<dbReference type="AlphaFoldDB" id="A0A4R5Q3M7"/>
<keyword evidence="2" id="KW-0645">Protease</keyword>
<proteinExistence type="predicted"/>
<feature type="compositionally biased region" description="Basic and acidic residues" evidence="7">
    <location>
        <begin position="21"/>
        <end position="55"/>
    </location>
</feature>
<dbReference type="GO" id="GO:0046872">
    <property type="term" value="F:metal ion binding"/>
    <property type="evidence" value="ECO:0007669"/>
    <property type="project" value="UniProtKB-KW"/>
</dbReference>
<keyword evidence="6" id="KW-0482">Metalloprotease</keyword>
<dbReference type="SUPFAM" id="SSF51261">
    <property type="entry name" value="Duplicated hybrid motif"/>
    <property type="match status" value="1"/>
</dbReference>
<comment type="caution">
    <text evidence="9">The sequence shown here is derived from an EMBL/GenBank/DDBJ whole genome shotgun (WGS) entry which is preliminary data.</text>
</comment>
<name>A0A4R5Q3M7_9PROT</name>
<gene>
    <name evidence="9" type="ORF">E2C06_36115</name>
</gene>
<evidence type="ECO:0000256" key="4">
    <source>
        <dbReference type="ARBA" id="ARBA00022801"/>
    </source>
</evidence>
<evidence type="ECO:0000256" key="3">
    <source>
        <dbReference type="ARBA" id="ARBA00022723"/>
    </source>
</evidence>
<evidence type="ECO:0000256" key="2">
    <source>
        <dbReference type="ARBA" id="ARBA00022670"/>
    </source>
</evidence>
<dbReference type="Gene3D" id="2.70.70.10">
    <property type="entry name" value="Glucose Permease (Domain IIA)"/>
    <property type="match status" value="1"/>
</dbReference>
<evidence type="ECO:0000256" key="7">
    <source>
        <dbReference type="SAM" id="MobiDB-lite"/>
    </source>
</evidence>
<dbReference type="CDD" id="cd12797">
    <property type="entry name" value="M23_peptidase"/>
    <property type="match status" value="1"/>
</dbReference>
<evidence type="ECO:0000313" key="10">
    <source>
        <dbReference type="Proteomes" id="UP000295096"/>
    </source>
</evidence>
<evidence type="ECO:0000256" key="1">
    <source>
        <dbReference type="ARBA" id="ARBA00001947"/>
    </source>
</evidence>
<keyword evidence="10" id="KW-1185">Reference proteome</keyword>
<dbReference type="Pfam" id="PF01551">
    <property type="entry name" value="Peptidase_M23"/>
    <property type="match status" value="1"/>
</dbReference>
<dbReference type="GO" id="GO:0004222">
    <property type="term" value="F:metalloendopeptidase activity"/>
    <property type="evidence" value="ECO:0007669"/>
    <property type="project" value="TreeGrafter"/>
</dbReference>